<dbReference type="AlphaFoldDB" id="A0A5B0PFV5"/>
<feature type="compositionally biased region" description="Polar residues" evidence="1">
    <location>
        <begin position="293"/>
        <end position="305"/>
    </location>
</feature>
<evidence type="ECO:0000313" key="2">
    <source>
        <dbReference type="EMBL" id="KAA1100497.1"/>
    </source>
</evidence>
<comment type="caution">
    <text evidence="2">The sequence shown here is derived from an EMBL/GenBank/DDBJ whole genome shotgun (WGS) entry which is preliminary data.</text>
</comment>
<feature type="compositionally biased region" description="Low complexity" evidence="1">
    <location>
        <begin position="7"/>
        <end position="17"/>
    </location>
</feature>
<accession>A0A5B0PFV5</accession>
<gene>
    <name evidence="2" type="ORF">PGTUg99_013178</name>
</gene>
<reference evidence="2 3" key="1">
    <citation type="submission" date="2019-05" db="EMBL/GenBank/DDBJ databases">
        <title>Emergence of the Ug99 lineage of the wheat stem rust pathogen through somatic hybridization.</title>
        <authorList>
            <person name="Li F."/>
            <person name="Upadhyaya N.M."/>
            <person name="Sperschneider J."/>
            <person name="Matny O."/>
            <person name="Nguyen-Phuc H."/>
            <person name="Mago R."/>
            <person name="Raley C."/>
            <person name="Miller M.E."/>
            <person name="Silverstein K.A.T."/>
            <person name="Henningsen E."/>
            <person name="Hirsch C.D."/>
            <person name="Visser B."/>
            <person name="Pretorius Z.A."/>
            <person name="Steffenson B.J."/>
            <person name="Schwessinger B."/>
            <person name="Dodds P.N."/>
            <person name="Figueroa M."/>
        </authorList>
    </citation>
    <scope>NUCLEOTIDE SEQUENCE [LARGE SCALE GENOMIC DNA]</scope>
    <source>
        <strain evidence="2 3">Ug99</strain>
    </source>
</reference>
<feature type="region of interest" description="Disordered" evidence="1">
    <location>
        <begin position="1"/>
        <end position="48"/>
    </location>
</feature>
<feature type="region of interest" description="Disordered" evidence="1">
    <location>
        <begin position="124"/>
        <end position="271"/>
    </location>
</feature>
<name>A0A5B0PFV5_PUCGR</name>
<proteinExistence type="predicted"/>
<sequence length="330" mass="36148">MQHDESFSSTSSECQSTIKASFLPLPTPDSQSSLNHHHQPPKNHSKRSVAQIDRTILAVLASGAKGTAPASNPVRNRALSRLDWIGMRTLFYPKVAFRPSSDLSVIRLRTSKSSPALLSDELEDLNLGSHPSSHRSVNEEEGDFGDDFSYHHPANQSTSLTSKRIIDTSPANQIAHHSAGNSASIDDNTPRIRTRPSLTPSLMSDRSSFTSFPELEPEPEDDLNKGFFDDIEFPPEFGIPNNLAPASTSSTPTPTPTTSTPKPTQSSNSDSTAAFLKICGDLYAKSERRYVNIIQSESKTSNAPNRTEKDEMPDDERPDSFVQVPSVKKT</sequence>
<protein>
    <submittedName>
        <fullName evidence="2">Uncharacterized protein</fullName>
    </submittedName>
</protein>
<evidence type="ECO:0000256" key="1">
    <source>
        <dbReference type="SAM" id="MobiDB-lite"/>
    </source>
</evidence>
<feature type="compositionally biased region" description="Low complexity" evidence="1">
    <location>
        <begin position="245"/>
        <end position="267"/>
    </location>
</feature>
<organism evidence="2 3">
    <name type="scientific">Puccinia graminis f. sp. tritici</name>
    <dbReference type="NCBI Taxonomy" id="56615"/>
    <lineage>
        <taxon>Eukaryota</taxon>
        <taxon>Fungi</taxon>
        <taxon>Dikarya</taxon>
        <taxon>Basidiomycota</taxon>
        <taxon>Pucciniomycotina</taxon>
        <taxon>Pucciniomycetes</taxon>
        <taxon>Pucciniales</taxon>
        <taxon>Pucciniaceae</taxon>
        <taxon>Puccinia</taxon>
    </lineage>
</organism>
<dbReference type="EMBL" id="VDEP01000340">
    <property type="protein sequence ID" value="KAA1100497.1"/>
    <property type="molecule type" value="Genomic_DNA"/>
</dbReference>
<feature type="compositionally biased region" description="Basic residues" evidence="1">
    <location>
        <begin position="35"/>
        <end position="47"/>
    </location>
</feature>
<feature type="region of interest" description="Disordered" evidence="1">
    <location>
        <begin position="293"/>
        <end position="330"/>
    </location>
</feature>
<dbReference type="Proteomes" id="UP000325313">
    <property type="component" value="Unassembled WGS sequence"/>
</dbReference>
<feature type="compositionally biased region" description="Polar residues" evidence="1">
    <location>
        <begin position="196"/>
        <end position="211"/>
    </location>
</feature>
<evidence type="ECO:0000313" key="3">
    <source>
        <dbReference type="Proteomes" id="UP000325313"/>
    </source>
</evidence>